<dbReference type="InterPro" id="IPR001594">
    <property type="entry name" value="Palmitoyltrfase_DHHC"/>
</dbReference>
<comment type="subcellular location">
    <subcellularLocation>
        <location evidence="1">Endomembrane system</location>
        <topology evidence="1">Multi-pass membrane protein</topology>
    </subcellularLocation>
</comment>
<evidence type="ECO:0000313" key="11">
    <source>
        <dbReference type="Proteomes" id="UP001161247"/>
    </source>
</evidence>
<accession>A0AAV1D5A1</accession>
<feature type="transmembrane region" description="Helical" evidence="8">
    <location>
        <begin position="9"/>
        <end position="32"/>
    </location>
</feature>
<evidence type="ECO:0000313" key="10">
    <source>
        <dbReference type="EMBL" id="CAI9103061.1"/>
    </source>
</evidence>
<evidence type="ECO:0000256" key="2">
    <source>
        <dbReference type="ARBA" id="ARBA00008574"/>
    </source>
</evidence>
<dbReference type="GO" id="GO:0006612">
    <property type="term" value="P:protein targeting to membrane"/>
    <property type="evidence" value="ECO:0007669"/>
    <property type="project" value="TreeGrafter"/>
</dbReference>
<evidence type="ECO:0000256" key="6">
    <source>
        <dbReference type="ARBA" id="ARBA00023136"/>
    </source>
</evidence>
<gene>
    <name evidence="10" type="ORF">OLC1_LOCUS12292</name>
</gene>
<dbReference type="Pfam" id="PF01529">
    <property type="entry name" value="DHHC"/>
    <property type="match status" value="1"/>
</dbReference>
<keyword evidence="7 8" id="KW-0012">Acyltransferase</keyword>
<dbReference type="EC" id="2.3.1.225" evidence="8"/>
<dbReference type="GO" id="GO:0019706">
    <property type="term" value="F:protein-cysteine S-palmitoyltransferase activity"/>
    <property type="evidence" value="ECO:0007669"/>
    <property type="project" value="UniProtKB-EC"/>
</dbReference>
<organism evidence="10 11">
    <name type="scientific">Oldenlandia corymbosa var. corymbosa</name>
    <dbReference type="NCBI Taxonomy" id="529605"/>
    <lineage>
        <taxon>Eukaryota</taxon>
        <taxon>Viridiplantae</taxon>
        <taxon>Streptophyta</taxon>
        <taxon>Embryophyta</taxon>
        <taxon>Tracheophyta</taxon>
        <taxon>Spermatophyta</taxon>
        <taxon>Magnoliopsida</taxon>
        <taxon>eudicotyledons</taxon>
        <taxon>Gunneridae</taxon>
        <taxon>Pentapetalae</taxon>
        <taxon>asterids</taxon>
        <taxon>lamiids</taxon>
        <taxon>Gentianales</taxon>
        <taxon>Rubiaceae</taxon>
        <taxon>Rubioideae</taxon>
        <taxon>Spermacoceae</taxon>
        <taxon>Hedyotis-Oldenlandia complex</taxon>
        <taxon>Oldenlandia</taxon>
    </lineage>
</organism>
<keyword evidence="11" id="KW-1185">Reference proteome</keyword>
<sequence length="222" mass="24880">MVRKHGWQLLAHTLQVVAITVFFLSVVAFYVFFAPFLGSKIWEYGLVAIYSPVVALVFVLYVRYTAINPADSGVAATFYSEQKSNHGISQICDENSVGACDSLKSASENGNSSSSWHPEQIFWAMFVLDDCQKKDERTEEGPGEEQQDPALFCRLGKTQVSKFSKHCRSCDKCVDGFDHPCAWLNNCIGRKIYATFYHSCLSLSYGLLLRLQLASQFLCVVL</sequence>
<evidence type="ECO:0000256" key="3">
    <source>
        <dbReference type="ARBA" id="ARBA00022679"/>
    </source>
</evidence>
<comment type="similarity">
    <text evidence="2 8">Belongs to the DHHC palmitoyltransferase family.</text>
</comment>
<reference evidence="10" key="1">
    <citation type="submission" date="2023-03" db="EMBL/GenBank/DDBJ databases">
        <authorList>
            <person name="Julca I."/>
        </authorList>
    </citation>
    <scope>NUCLEOTIDE SEQUENCE</scope>
</reference>
<protein>
    <recommendedName>
        <fullName evidence="8">S-acyltransferase</fullName>
        <ecNumber evidence="8">2.3.1.225</ecNumber>
    </recommendedName>
    <alternativeName>
        <fullName evidence="8">Palmitoyltransferase</fullName>
    </alternativeName>
</protein>
<comment type="domain">
    <text evidence="8">The DHHC domain is required for palmitoyltransferase activity.</text>
</comment>
<dbReference type="EMBL" id="OX459121">
    <property type="protein sequence ID" value="CAI9103061.1"/>
    <property type="molecule type" value="Genomic_DNA"/>
</dbReference>
<feature type="transmembrane region" description="Helical" evidence="8">
    <location>
        <begin position="44"/>
        <end position="62"/>
    </location>
</feature>
<dbReference type="PROSITE" id="PS50216">
    <property type="entry name" value="DHHC"/>
    <property type="match status" value="1"/>
</dbReference>
<dbReference type="AlphaFoldDB" id="A0AAV1D5A1"/>
<dbReference type="Proteomes" id="UP001161247">
    <property type="component" value="Chromosome 4"/>
</dbReference>
<keyword evidence="3 8" id="KW-0808">Transferase</keyword>
<evidence type="ECO:0000259" key="9">
    <source>
        <dbReference type="Pfam" id="PF01529"/>
    </source>
</evidence>
<keyword evidence="5 8" id="KW-1133">Transmembrane helix</keyword>
<evidence type="ECO:0000256" key="5">
    <source>
        <dbReference type="ARBA" id="ARBA00022989"/>
    </source>
</evidence>
<dbReference type="GO" id="GO:0005794">
    <property type="term" value="C:Golgi apparatus"/>
    <property type="evidence" value="ECO:0007669"/>
    <property type="project" value="TreeGrafter"/>
</dbReference>
<evidence type="ECO:0000256" key="1">
    <source>
        <dbReference type="ARBA" id="ARBA00004127"/>
    </source>
</evidence>
<comment type="catalytic activity">
    <reaction evidence="8">
        <text>L-cysteinyl-[protein] + hexadecanoyl-CoA = S-hexadecanoyl-L-cysteinyl-[protein] + CoA</text>
        <dbReference type="Rhea" id="RHEA:36683"/>
        <dbReference type="Rhea" id="RHEA-COMP:10131"/>
        <dbReference type="Rhea" id="RHEA-COMP:11032"/>
        <dbReference type="ChEBI" id="CHEBI:29950"/>
        <dbReference type="ChEBI" id="CHEBI:57287"/>
        <dbReference type="ChEBI" id="CHEBI:57379"/>
        <dbReference type="ChEBI" id="CHEBI:74151"/>
        <dbReference type="EC" id="2.3.1.225"/>
    </reaction>
</comment>
<name>A0AAV1D5A1_OLDCO</name>
<evidence type="ECO:0000256" key="8">
    <source>
        <dbReference type="RuleBase" id="RU079119"/>
    </source>
</evidence>
<dbReference type="GO" id="GO:0005783">
    <property type="term" value="C:endoplasmic reticulum"/>
    <property type="evidence" value="ECO:0007669"/>
    <property type="project" value="TreeGrafter"/>
</dbReference>
<evidence type="ECO:0000256" key="4">
    <source>
        <dbReference type="ARBA" id="ARBA00022692"/>
    </source>
</evidence>
<dbReference type="PANTHER" id="PTHR22883">
    <property type="entry name" value="ZINC FINGER DHHC DOMAIN CONTAINING PROTEIN"/>
    <property type="match status" value="1"/>
</dbReference>
<dbReference type="PANTHER" id="PTHR22883:SF203">
    <property type="entry name" value="PALMITOYLTRANSFERASE"/>
    <property type="match status" value="1"/>
</dbReference>
<dbReference type="InterPro" id="IPR039859">
    <property type="entry name" value="PFA4/ZDH16/20/ERF2-like"/>
</dbReference>
<keyword evidence="6 8" id="KW-0472">Membrane</keyword>
<feature type="domain" description="Palmitoyltransferase DHHC" evidence="9">
    <location>
        <begin position="148"/>
        <end position="216"/>
    </location>
</feature>
<evidence type="ECO:0000256" key="7">
    <source>
        <dbReference type="ARBA" id="ARBA00023315"/>
    </source>
</evidence>
<keyword evidence="4 8" id="KW-0812">Transmembrane</keyword>
<proteinExistence type="inferred from homology"/>